<evidence type="ECO:0000259" key="1">
    <source>
        <dbReference type="Pfam" id="PF01609"/>
    </source>
</evidence>
<dbReference type="AlphaFoldDB" id="F9HLD2"/>
<protein>
    <submittedName>
        <fullName evidence="2">Transposase, IS4 family</fullName>
    </submittedName>
</protein>
<sequence length="225" mass="26772">MKYHFGFRFHLLANVNYELSLAFKVTPTSKGEREVAEEILTESELLLKNTKAVMADKGYDSVEFRKFIEEQGLIAIIPPRHMWKDEESRQYKDTALYYNQDEEVFYRTEDFQLIPLVYKGTDSLCYGFHPKYNDNRIFRINRSEDIRIFPKVSQQSHKFERLYNKRSAIERINGRLDRDFMFENHTIKGLEKVTLYVTMACLCTLGFAYSKVKKQETEHLNSWVT</sequence>
<dbReference type="OrthoDB" id="5751230at2"/>
<dbReference type="PATRIC" id="fig|1008453.3.peg.489"/>
<accession>F9HLD2</accession>
<dbReference type="Proteomes" id="UP000004568">
    <property type="component" value="Unassembled WGS sequence"/>
</dbReference>
<comment type="caution">
    <text evidence="2">The sequence shown here is derived from an EMBL/GenBank/DDBJ whole genome shotgun (WGS) entry which is preliminary data.</text>
</comment>
<dbReference type="Pfam" id="PF01609">
    <property type="entry name" value="DDE_Tnp_1"/>
    <property type="match status" value="1"/>
</dbReference>
<evidence type="ECO:0000313" key="2">
    <source>
        <dbReference type="EMBL" id="EGP69703.1"/>
    </source>
</evidence>
<evidence type="ECO:0000313" key="3">
    <source>
        <dbReference type="Proteomes" id="UP000004568"/>
    </source>
</evidence>
<reference evidence="2 3" key="1">
    <citation type="submission" date="2011-05" db="EMBL/GenBank/DDBJ databases">
        <authorList>
            <person name="Durkin A.S."/>
            <person name="Radune D."/>
            <person name="Hostetler J."/>
            <person name="Torralba M."/>
            <person name="Gillis M."/>
            <person name="Methe B."/>
            <person name="Sutton G."/>
            <person name="Nelson K.E."/>
        </authorList>
    </citation>
    <scope>NUCLEOTIDE SEQUENCE [LARGE SCALE GENOMIC DNA]</scope>
    <source>
        <strain evidence="2 3">SK1080</strain>
    </source>
</reference>
<dbReference type="GO" id="GO:0003677">
    <property type="term" value="F:DNA binding"/>
    <property type="evidence" value="ECO:0007669"/>
    <property type="project" value="InterPro"/>
</dbReference>
<feature type="domain" description="Transposase IS4-like" evidence="1">
    <location>
        <begin position="2"/>
        <end position="204"/>
    </location>
</feature>
<dbReference type="GO" id="GO:0006313">
    <property type="term" value="P:DNA transposition"/>
    <property type="evidence" value="ECO:0007669"/>
    <property type="project" value="InterPro"/>
</dbReference>
<dbReference type="EMBL" id="AFQV01000012">
    <property type="protein sequence ID" value="EGP69703.1"/>
    <property type="molecule type" value="Genomic_DNA"/>
</dbReference>
<dbReference type="InterPro" id="IPR002559">
    <property type="entry name" value="Transposase_11"/>
</dbReference>
<dbReference type="GO" id="GO:0004803">
    <property type="term" value="F:transposase activity"/>
    <property type="evidence" value="ECO:0007669"/>
    <property type="project" value="InterPro"/>
</dbReference>
<organism evidence="2 3">
    <name type="scientific">Streptococcus mitis SK1080</name>
    <dbReference type="NCBI Taxonomy" id="1008453"/>
    <lineage>
        <taxon>Bacteria</taxon>
        <taxon>Bacillati</taxon>
        <taxon>Bacillota</taxon>
        <taxon>Bacilli</taxon>
        <taxon>Lactobacillales</taxon>
        <taxon>Streptococcaceae</taxon>
        <taxon>Streptococcus</taxon>
        <taxon>Streptococcus mitis group</taxon>
    </lineage>
</organism>
<proteinExistence type="predicted"/>
<dbReference type="eggNOG" id="COG3039">
    <property type="taxonomic scope" value="Bacteria"/>
</dbReference>
<gene>
    <name evidence="2" type="ORF">HMPREF9957_0159</name>
</gene>
<name>F9HLD2_STRMT</name>